<evidence type="ECO:0000256" key="2">
    <source>
        <dbReference type="ARBA" id="ARBA00022516"/>
    </source>
</evidence>
<feature type="domain" description="FCP1 homology" evidence="7">
    <location>
        <begin position="82"/>
        <end position="131"/>
    </location>
</feature>
<dbReference type="GO" id="GO:0004318">
    <property type="term" value="F:enoyl-[acyl-carrier-protein] reductase (NADH) activity"/>
    <property type="evidence" value="ECO:0007669"/>
    <property type="project" value="InterPro"/>
</dbReference>
<evidence type="ECO:0000256" key="1">
    <source>
        <dbReference type="ARBA" id="ARBA00005189"/>
    </source>
</evidence>
<keyword evidence="9" id="KW-1185">Reference proteome</keyword>
<dbReference type="PANTHER" id="PTHR43159">
    <property type="entry name" value="ENOYL-[ACYL-CARRIER-PROTEIN] REDUCTASE"/>
    <property type="match status" value="1"/>
</dbReference>
<organism evidence="8 9">
    <name type="scientific">Vicia faba</name>
    <name type="common">Broad bean</name>
    <name type="synonym">Faba vulgaris</name>
    <dbReference type="NCBI Taxonomy" id="3906"/>
    <lineage>
        <taxon>Eukaryota</taxon>
        <taxon>Viridiplantae</taxon>
        <taxon>Streptophyta</taxon>
        <taxon>Embryophyta</taxon>
        <taxon>Tracheophyta</taxon>
        <taxon>Spermatophyta</taxon>
        <taxon>Magnoliopsida</taxon>
        <taxon>eudicotyledons</taxon>
        <taxon>Gunneridae</taxon>
        <taxon>Pentapetalae</taxon>
        <taxon>rosids</taxon>
        <taxon>fabids</taxon>
        <taxon>Fabales</taxon>
        <taxon>Fabaceae</taxon>
        <taxon>Papilionoideae</taxon>
        <taxon>50 kb inversion clade</taxon>
        <taxon>NPAAA clade</taxon>
        <taxon>Hologalegina</taxon>
        <taxon>IRL clade</taxon>
        <taxon>Fabeae</taxon>
        <taxon>Vicia</taxon>
    </lineage>
</organism>
<dbReference type="InterPro" id="IPR023214">
    <property type="entry name" value="HAD_sf"/>
</dbReference>
<dbReference type="SUPFAM" id="SSF56784">
    <property type="entry name" value="HAD-like"/>
    <property type="match status" value="1"/>
</dbReference>
<dbReference type="GO" id="GO:0006633">
    <property type="term" value="P:fatty acid biosynthetic process"/>
    <property type="evidence" value="ECO:0007669"/>
    <property type="project" value="UniProtKB-KW"/>
</dbReference>
<evidence type="ECO:0000313" key="9">
    <source>
        <dbReference type="Proteomes" id="UP001157006"/>
    </source>
</evidence>
<reference evidence="8 9" key="1">
    <citation type="submission" date="2023-01" db="EMBL/GenBank/DDBJ databases">
        <authorList>
            <person name="Kreplak J."/>
        </authorList>
    </citation>
    <scope>NUCLEOTIDE SEQUENCE [LARGE SCALE GENOMIC DNA]</scope>
</reference>
<sequence>MDSEDDMHDANDVESLNDDSTMAKLKMLPFDGNLRNHCNHVTKEKCDFLSSVNTEEHSEEHNMNLSRLCPELPDESFERDGDDMEDLAVFKRPFYLEFLNFCIERFNVAFWSSTFKKYVDRVVDYLMEDTRQNTLLLDDSPYKKILNPIKKSTFTFPYNSIFPHIYNYENHNDLSLEVLKRFVTIEKEIVQIEGSVQSSETEGLPINLKGKRDFIAGVADDNGYGWPIAKSLAAAGAKILLGIWIPFLTTLRMYQKI</sequence>
<comment type="caution">
    <text evidence="8">The sequence shown here is derived from an EMBL/GenBank/DDBJ whole genome shotgun (WGS) entry which is preliminary data.</text>
</comment>
<dbReference type="Pfam" id="PF03031">
    <property type="entry name" value="NIF"/>
    <property type="match status" value="1"/>
</dbReference>
<dbReference type="AlphaFoldDB" id="A0AAV0YGD9"/>
<protein>
    <recommendedName>
        <fullName evidence="7">FCP1 homology domain-containing protein</fullName>
    </recommendedName>
</protein>
<evidence type="ECO:0000259" key="7">
    <source>
        <dbReference type="Pfam" id="PF03031"/>
    </source>
</evidence>
<evidence type="ECO:0000256" key="5">
    <source>
        <dbReference type="ARBA" id="ARBA00023098"/>
    </source>
</evidence>
<comment type="pathway">
    <text evidence="1">Lipid metabolism.</text>
</comment>
<evidence type="ECO:0000313" key="8">
    <source>
        <dbReference type="EMBL" id="CAI8583572.1"/>
    </source>
</evidence>
<accession>A0AAV0YGD9</accession>
<dbReference type="InterPro" id="IPR004274">
    <property type="entry name" value="FCP1_dom"/>
</dbReference>
<keyword evidence="2" id="KW-0444">Lipid biosynthesis</keyword>
<evidence type="ECO:0000256" key="6">
    <source>
        <dbReference type="ARBA" id="ARBA00023160"/>
    </source>
</evidence>
<dbReference type="Gene3D" id="3.40.50.1000">
    <property type="entry name" value="HAD superfamily/HAD-like"/>
    <property type="match status" value="1"/>
</dbReference>
<evidence type="ECO:0000256" key="4">
    <source>
        <dbReference type="ARBA" id="ARBA00023002"/>
    </source>
</evidence>
<keyword evidence="6" id="KW-0275">Fatty acid biosynthesis</keyword>
<proteinExistence type="predicted"/>
<name>A0AAV0YGD9_VICFA</name>
<dbReference type="Proteomes" id="UP001157006">
    <property type="component" value="Unassembled WGS sequence"/>
</dbReference>
<dbReference type="InterPro" id="IPR014358">
    <property type="entry name" value="Enoyl-ACP_Rdtase_NADH"/>
</dbReference>
<dbReference type="PANTHER" id="PTHR43159:SF6">
    <property type="entry name" value="ENOYL-[ACYL-CARRIER-PROTEIN] REDUCTASE [NADH] 1, CHLOROPLASTIC ISOFORM X1"/>
    <property type="match status" value="1"/>
</dbReference>
<gene>
    <name evidence="8" type="ORF">VFH_U033480</name>
</gene>
<evidence type="ECO:0000256" key="3">
    <source>
        <dbReference type="ARBA" id="ARBA00022832"/>
    </source>
</evidence>
<keyword evidence="5" id="KW-0443">Lipid metabolism</keyword>
<keyword evidence="4" id="KW-0560">Oxidoreductase</keyword>
<dbReference type="EMBL" id="CATIWC010000814">
    <property type="protein sequence ID" value="CAI8583572.1"/>
    <property type="molecule type" value="Genomic_DNA"/>
</dbReference>
<dbReference type="InterPro" id="IPR036412">
    <property type="entry name" value="HAD-like_sf"/>
</dbReference>
<keyword evidence="3" id="KW-0276">Fatty acid metabolism</keyword>